<evidence type="ECO:0000313" key="1">
    <source>
        <dbReference type="EMBL" id="KAI5678984.1"/>
    </source>
</evidence>
<protein>
    <submittedName>
        <fullName evidence="1">Uncharacterized protein</fullName>
    </submittedName>
</protein>
<reference evidence="2" key="1">
    <citation type="journal article" date="2023" name="Nat. Plants">
        <title>Single-cell RNA sequencing provides a high-resolution roadmap for understanding the multicellular compartmentation of specialized metabolism.</title>
        <authorList>
            <person name="Sun S."/>
            <person name="Shen X."/>
            <person name="Li Y."/>
            <person name="Li Y."/>
            <person name="Wang S."/>
            <person name="Li R."/>
            <person name="Zhang H."/>
            <person name="Shen G."/>
            <person name="Guo B."/>
            <person name="Wei J."/>
            <person name="Xu J."/>
            <person name="St-Pierre B."/>
            <person name="Chen S."/>
            <person name="Sun C."/>
        </authorList>
    </citation>
    <scope>NUCLEOTIDE SEQUENCE [LARGE SCALE GENOMIC DNA]</scope>
</reference>
<sequence length="198" mass="21693">MEGQFSKPSSSSNPSSPSTTNTTSDMSSSNSSQTQESNLENEPINVSESPESQSPVKESSDPPADGEIKEEGEGGEEGEEEEEGECGFCLFMKGGGCKDEFIEWEKCVEEGEKNNEDISVRCFEITGSLKKCMEAHRDYYAPLLRAEEEAMKELEEKAKEKEEATNESDKEKKSDELGSTVQASNTDTNSEEKVKGSP</sequence>
<dbReference type="EMBL" id="CM044702">
    <property type="protein sequence ID" value="KAI5678984.1"/>
    <property type="molecule type" value="Genomic_DNA"/>
</dbReference>
<evidence type="ECO:0000313" key="2">
    <source>
        <dbReference type="Proteomes" id="UP001060085"/>
    </source>
</evidence>
<proteinExistence type="predicted"/>
<gene>
    <name evidence="1" type="ORF">M9H77_09934</name>
</gene>
<name>A0ACC0C264_CATRO</name>
<accession>A0ACC0C264</accession>
<comment type="caution">
    <text evidence="1">The sequence shown here is derived from an EMBL/GenBank/DDBJ whole genome shotgun (WGS) entry which is preliminary data.</text>
</comment>
<keyword evidence="2" id="KW-1185">Reference proteome</keyword>
<organism evidence="1 2">
    <name type="scientific">Catharanthus roseus</name>
    <name type="common">Madagascar periwinkle</name>
    <name type="synonym">Vinca rosea</name>
    <dbReference type="NCBI Taxonomy" id="4058"/>
    <lineage>
        <taxon>Eukaryota</taxon>
        <taxon>Viridiplantae</taxon>
        <taxon>Streptophyta</taxon>
        <taxon>Embryophyta</taxon>
        <taxon>Tracheophyta</taxon>
        <taxon>Spermatophyta</taxon>
        <taxon>Magnoliopsida</taxon>
        <taxon>eudicotyledons</taxon>
        <taxon>Gunneridae</taxon>
        <taxon>Pentapetalae</taxon>
        <taxon>asterids</taxon>
        <taxon>lamiids</taxon>
        <taxon>Gentianales</taxon>
        <taxon>Apocynaceae</taxon>
        <taxon>Rauvolfioideae</taxon>
        <taxon>Vinceae</taxon>
        <taxon>Catharanthinae</taxon>
        <taxon>Catharanthus</taxon>
    </lineage>
</organism>
<dbReference type="Proteomes" id="UP001060085">
    <property type="component" value="Linkage Group LG02"/>
</dbReference>